<feature type="region of interest" description="Disordered" evidence="1">
    <location>
        <begin position="217"/>
        <end position="239"/>
    </location>
</feature>
<protein>
    <submittedName>
        <fullName evidence="2">Uncharacterized protein</fullName>
    </submittedName>
</protein>
<dbReference type="PANTHER" id="PTHR42034:SF1">
    <property type="entry name" value="CONDENSATION DOMAIN-CONTAINING PROTEIN"/>
    <property type="match status" value="1"/>
</dbReference>
<dbReference type="InterPro" id="IPR023213">
    <property type="entry name" value="CAT-like_dom_sf"/>
</dbReference>
<evidence type="ECO:0000256" key="1">
    <source>
        <dbReference type="SAM" id="MobiDB-lite"/>
    </source>
</evidence>
<sequence length="515" mass="57361">MSNLQDYIFAPSPEDESVWTRKCYGLESFASTMSENLDGFPFLTTTVSIKPAYDRAALEPALKAAWIALRHYLPAIAVKSARLPAPDNRFFLAYHAPKSVGEVETWANETLIFLDKMEDAYATHKKLKDERWWKPANGHWVGELYASPTENGWQLSVVFNHNSNDGRSGFGVLNELLTKLVPALEGSAKPVSELPWGKEVNRLPTASNVINAKAGAYPKKEQAPSATPELSPWTWPPAEVSPSTPHDLSALVILPVETTSNLHSACKAHGRTVSQVVTAFSILAHAEVSLAKAAKAGPERFNTVSKSYKESDVYKIVFTFTNYRHKFPENYRTLSSETPGPLSTFDGMPLSLPMDPVRKFFTIDDASSTASVRQNADKDLDSAFWDGLVEATANSWKEHDISLEGFATREESSQGIIHNFPKNILHVPALITSSIGDLGRLNIFDAYLPSKNNGTLTVVDAICGQRMRVPAIMNLFWQYDGKLSCQWFTGGEWTTEEELQQVVDAFRRWIRVFIR</sequence>
<dbReference type="EMBL" id="JBAHYK010000001">
    <property type="protein sequence ID" value="KAL0581971.1"/>
    <property type="molecule type" value="Genomic_DNA"/>
</dbReference>
<comment type="caution">
    <text evidence="2">The sequence shown here is derived from an EMBL/GenBank/DDBJ whole genome shotgun (WGS) entry which is preliminary data.</text>
</comment>
<evidence type="ECO:0000313" key="3">
    <source>
        <dbReference type="Proteomes" id="UP001465976"/>
    </source>
</evidence>
<organism evidence="2 3">
    <name type="scientific">Marasmius crinis-equi</name>
    <dbReference type="NCBI Taxonomy" id="585013"/>
    <lineage>
        <taxon>Eukaryota</taxon>
        <taxon>Fungi</taxon>
        <taxon>Dikarya</taxon>
        <taxon>Basidiomycota</taxon>
        <taxon>Agaricomycotina</taxon>
        <taxon>Agaricomycetes</taxon>
        <taxon>Agaricomycetidae</taxon>
        <taxon>Agaricales</taxon>
        <taxon>Marasmiineae</taxon>
        <taxon>Marasmiaceae</taxon>
        <taxon>Marasmius</taxon>
    </lineage>
</organism>
<evidence type="ECO:0000313" key="2">
    <source>
        <dbReference type="EMBL" id="KAL0581971.1"/>
    </source>
</evidence>
<name>A0ABR3G2A1_9AGAR</name>
<proteinExistence type="predicted"/>
<dbReference type="PANTHER" id="PTHR42034">
    <property type="entry name" value="CHROMOSOME 7, WHOLE GENOME SHOTGUN SEQUENCE-RELATED"/>
    <property type="match status" value="1"/>
</dbReference>
<keyword evidence="3" id="KW-1185">Reference proteome</keyword>
<gene>
    <name evidence="2" type="ORF">V5O48_000029</name>
</gene>
<dbReference type="Proteomes" id="UP001465976">
    <property type="component" value="Unassembled WGS sequence"/>
</dbReference>
<accession>A0ABR3G2A1</accession>
<reference evidence="2 3" key="1">
    <citation type="submission" date="2024-02" db="EMBL/GenBank/DDBJ databases">
        <title>A draft genome for the cacao thread blight pathogen Marasmius crinis-equi.</title>
        <authorList>
            <person name="Cohen S.P."/>
            <person name="Baruah I.K."/>
            <person name="Amoako-Attah I."/>
            <person name="Bukari Y."/>
            <person name="Meinhardt L.W."/>
            <person name="Bailey B.A."/>
        </authorList>
    </citation>
    <scope>NUCLEOTIDE SEQUENCE [LARGE SCALE GENOMIC DNA]</scope>
    <source>
        <strain evidence="2 3">GH-76</strain>
    </source>
</reference>
<dbReference type="Gene3D" id="3.30.559.10">
    <property type="entry name" value="Chloramphenicol acetyltransferase-like domain"/>
    <property type="match status" value="1"/>
</dbReference>